<protein>
    <submittedName>
        <fullName evidence="1">Uncharacterized protein</fullName>
    </submittedName>
</protein>
<gene>
    <name evidence="1" type="ORF">SAMN05661044_00497</name>
</gene>
<dbReference type="AlphaFoldDB" id="A0A1H7I1A8"/>
<reference evidence="2" key="1">
    <citation type="submission" date="2016-10" db="EMBL/GenBank/DDBJ databases">
        <authorList>
            <person name="Varghese N."/>
            <person name="Submissions S."/>
        </authorList>
    </citation>
    <scope>NUCLEOTIDE SEQUENCE [LARGE SCALE GENOMIC DNA]</scope>
    <source>
        <strain evidence="2">DSM 18733</strain>
    </source>
</reference>
<evidence type="ECO:0000313" key="1">
    <source>
        <dbReference type="EMBL" id="SEK54275.1"/>
    </source>
</evidence>
<dbReference type="Proteomes" id="UP000199421">
    <property type="component" value="Unassembled WGS sequence"/>
</dbReference>
<dbReference type="InterPro" id="IPR046233">
    <property type="entry name" value="DUF6266"/>
</dbReference>
<organism evidence="1 2">
    <name type="scientific">Olivibacter domesticus</name>
    <name type="common">Pseudosphingobacterium domesticum</name>
    <dbReference type="NCBI Taxonomy" id="407022"/>
    <lineage>
        <taxon>Bacteria</taxon>
        <taxon>Pseudomonadati</taxon>
        <taxon>Bacteroidota</taxon>
        <taxon>Sphingobacteriia</taxon>
        <taxon>Sphingobacteriales</taxon>
        <taxon>Sphingobacteriaceae</taxon>
        <taxon>Olivibacter</taxon>
    </lineage>
</organism>
<dbReference type="RefSeq" id="WP_093317855.1">
    <property type="nucleotide sequence ID" value="NZ_FOAF01000001.1"/>
</dbReference>
<dbReference type="EMBL" id="FOAF01000001">
    <property type="protein sequence ID" value="SEK54275.1"/>
    <property type="molecule type" value="Genomic_DNA"/>
</dbReference>
<dbReference type="Pfam" id="PF19781">
    <property type="entry name" value="DUF6266"/>
    <property type="match status" value="1"/>
</dbReference>
<proteinExistence type="predicted"/>
<sequence length="211" mass="23797">MAINRNGANGTFKGKVGSVIGYEWRGIPVIRGLPKKRTKKPSDKELSNRERMRITQVFLQKIKNFIRLGFAEDARIKNISAFNAAISYNKKYAIAGEYPELTLNYSAVLVAKGNLLPPQHPFVKLIDDKLIFSWKRHINCKRQRVMLLVFDEHNTYGHMILGGASHDEEQEVISIEGEDLSSGTVLHSYIAFISDMHDAISDSVYCGSLKV</sequence>
<name>A0A1H7I1A8_OLID1</name>
<dbReference type="STRING" id="407022.SAMN05661044_00497"/>
<evidence type="ECO:0000313" key="2">
    <source>
        <dbReference type="Proteomes" id="UP000199421"/>
    </source>
</evidence>
<accession>A0A1H7I1A8</accession>
<keyword evidence="2" id="KW-1185">Reference proteome</keyword>
<dbReference type="OrthoDB" id="648163at2"/>